<dbReference type="eggNOG" id="COG0388">
    <property type="taxonomic scope" value="Bacteria"/>
</dbReference>
<dbReference type="GO" id="GO:0016811">
    <property type="term" value="F:hydrolase activity, acting on carbon-nitrogen (but not peptide) bonds, in linear amides"/>
    <property type="evidence" value="ECO:0007669"/>
    <property type="project" value="TreeGrafter"/>
</dbReference>
<proteinExistence type="predicted"/>
<dbReference type="PATRIC" id="fig|742738.3.peg.3033"/>
<accession>A0A096B4R1</accession>
<dbReference type="PANTHER" id="PTHR43674:SF16">
    <property type="entry name" value="CARBON-NITROGEN FAMILY, PUTATIVE (AFU_ORTHOLOGUE AFUA_5G02350)-RELATED"/>
    <property type="match status" value="1"/>
</dbReference>
<organism evidence="3 4">
    <name type="scientific">Flavonifractor plautii 1_3_50AFAA</name>
    <dbReference type="NCBI Taxonomy" id="742738"/>
    <lineage>
        <taxon>Bacteria</taxon>
        <taxon>Bacillati</taxon>
        <taxon>Bacillota</taxon>
        <taxon>Clostridia</taxon>
        <taxon>Eubacteriales</taxon>
        <taxon>Oscillospiraceae</taxon>
        <taxon>Flavonifractor</taxon>
    </lineage>
</organism>
<dbReference type="PANTHER" id="PTHR43674">
    <property type="entry name" value="NITRILASE C965.09-RELATED"/>
    <property type="match status" value="1"/>
</dbReference>
<dbReference type="GeneID" id="63972353"/>
<feature type="domain" description="CN hydrolase" evidence="2">
    <location>
        <begin position="3"/>
        <end position="250"/>
    </location>
</feature>
<protein>
    <recommendedName>
        <fullName evidence="2">CN hydrolase domain-containing protein</fullName>
    </recommendedName>
</protein>
<dbReference type="AlphaFoldDB" id="A0A096B4R1"/>
<evidence type="ECO:0000313" key="3">
    <source>
        <dbReference type="EMBL" id="KGF54343.1"/>
    </source>
</evidence>
<evidence type="ECO:0000256" key="1">
    <source>
        <dbReference type="ARBA" id="ARBA00022801"/>
    </source>
</evidence>
<dbReference type="Pfam" id="PF00795">
    <property type="entry name" value="CN_hydrolase"/>
    <property type="match status" value="1"/>
</dbReference>
<gene>
    <name evidence="3" type="ORF">HMPREF9460_02950</name>
</gene>
<dbReference type="InterPro" id="IPR003010">
    <property type="entry name" value="C-N_Hydrolase"/>
</dbReference>
<dbReference type="Gene3D" id="3.60.110.10">
    <property type="entry name" value="Carbon-nitrogen hydrolase"/>
    <property type="match status" value="1"/>
</dbReference>
<keyword evidence="4" id="KW-1185">Reference proteome</keyword>
<evidence type="ECO:0000313" key="4">
    <source>
        <dbReference type="Proteomes" id="UP000029585"/>
    </source>
</evidence>
<dbReference type="InterPro" id="IPR050345">
    <property type="entry name" value="Aliph_Amidase/BUP"/>
</dbReference>
<reference evidence="3 4" key="1">
    <citation type="submission" date="2011-08" db="EMBL/GenBank/DDBJ databases">
        <title>The Genome Sequence of Clostridium orbiscindens 1_3_50AFAA.</title>
        <authorList>
            <consortium name="The Broad Institute Genome Sequencing Platform"/>
            <person name="Earl A."/>
            <person name="Ward D."/>
            <person name="Feldgarden M."/>
            <person name="Gevers D."/>
            <person name="Daigneault M."/>
            <person name="Strauss J."/>
            <person name="Allen-Vercoe E."/>
            <person name="Young S.K."/>
            <person name="Zeng Q."/>
            <person name="Gargeya S."/>
            <person name="Fitzgerald M."/>
            <person name="Haas B."/>
            <person name="Abouelleil A."/>
            <person name="Alvarado L."/>
            <person name="Arachchi H.M."/>
            <person name="Berlin A."/>
            <person name="Brown A."/>
            <person name="Chapman S.B."/>
            <person name="Chen Z."/>
            <person name="Dunbar C."/>
            <person name="Freedman E."/>
            <person name="Gearin G."/>
            <person name="Gellesch M."/>
            <person name="Goldberg J."/>
            <person name="Griggs A."/>
            <person name="Gujja S."/>
            <person name="Heiman D."/>
            <person name="Howarth C."/>
            <person name="Larson L."/>
            <person name="Lui A."/>
            <person name="MacDonald P.J.P."/>
            <person name="Montmayeur A."/>
            <person name="Murphy C."/>
            <person name="Neiman D."/>
            <person name="Pearson M."/>
            <person name="Priest M."/>
            <person name="Roberts A."/>
            <person name="Saif S."/>
            <person name="Shea T."/>
            <person name="Shenoy N."/>
            <person name="Sisk P."/>
            <person name="Stolte C."/>
            <person name="Sykes S."/>
            <person name="Wortman J."/>
            <person name="Nusbaum C."/>
            <person name="Birren B."/>
        </authorList>
    </citation>
    <scope>NUCLEOTIDE SEQUENCE [LARGE SCALE GENOMIC DNA]</scope>
    <source>
        <strain evidence="3 4">1_3_50AFAA</strain>
    </source>
</reference>
<dbReference type="RefSeq" id="WP_007488641.1">
    <property type="nucleotide sequence ID" value="NZ_KN174164.1"/>
</dbReference>
<dbReference type="Proteomes" id="UP000029585">
    <property type="component" value="Unassembled WGS sequence"/>
</dbReference>
<name>A0A096B4R1_FLAPL</name>
<keyword evidence="1" id="KW-0378">Hydrolase</keyword>
<dbReference type="InterPro" id="IPR036526">
    <property type="entry name" value="C-N_Hydrolase_sf"/>
</dbReference>
<sequence length="273" mass="30626">MKVKVAAIQMSADIGGREANVERAERLLIQAARQGADLCVLPELALDEFFPLYKDTRYFAYAEELDGPTVRRFRSLAGELGIYLALPLFEKSLIGTYYNSLVLLTPEGTIGAVYRKVHVPCTRSYERYYFTPGPEFVVADTRYGKVGLAICYDRRYPETCRELMKKGARLILISISSSIMPGGFSELPVFETELKTRAFENQLFLAACNRSGQEGEYTFFGHSMLLGPDGSVLAQADEAENVVVLAEMELEDADRARINGPLLRDRRPELYTC</sequence>
<dbReference type="EMBL" id="ADLO01000090">
    <property type="protein sequence ID" value="KGF54343.1"/>
    <property type="molecule type" value="Genomic_DNA"/>
</dbReference>
<dbReference type="PROSITE" id="PS50263">
    <property type="entry name" value="CN_HYDROLASE"/>
    <property type="match status" value="1"/>
</dbReference>
<comment type="caution">
    <text evidence="3">The sequence shown here is derived from an EMBL/GenBank/DDBJ whole genome shotgun (WGS) entry which is preliminary data.</text>
</comment>
<dbReference type="SUPFAM" id="SSF56317">
    <property type="entry name" value="Carbon-nitrogen hydrolase"/>
    <property type="match status" value="1"/>
</dbReference>
<evidence type="ECO:0000259" key="2">
    <source>
        <dbReference type="PROSITE" id="PS50263"/>
    </source>
</evidence>
<dbReference type="HOGENOM" id="CLU_030130_4_0_9"/>
<dbReference type="CDD" id="cd07197">
    <property type="entry name" value="nitrilase"/>
    <property type="match status" value="1"/>
</dbReference>